<dbReference type="GO" id="GO:0016836">
    <property type="term" value="F:hydro-lyase activity"/>
    <property type="evidence" value="ECO:0007669"/>
    <property type="project" value="InterPro"/>
</dbReference>
<protein>
    <submittedName>
        <fullName evidence="2">Sugar kinase</fullName>
    </submittedName>
</protein>
<dbReference type="RefSeq" id="WP_281794886.1">
    <property type="nucleotide sequence ID" value="NZ_BSDR01000001.1"/>
</dbReference>
<feature type="domain" description="YjeF C-terminal" evidence="1">
    <location>
        <begin position="114"/>
        <end position="276"/>
    </location>
</feature>
<evidence type="ECO:0000313" key="2">
    <source>
        <dbReference type="EMBL" id="GLI35248.1"/>
    </source>
</evidence>
<keyword evidence="3" id="KW-1185">Reference proteome</keyword>
<dbReference type="Pfam" id="PF01256">
    <property type="entry name" value="Carb_kinase"/>
    <property type="match status" value="1"/>
</dbReference>
<accession>A0A9W6L829</accession>
<dbReference type="InterPro" id="IPR000631">
    <property type="entry name" value="CARKD"/>
</dbReference>
<evidence type="ECO:0000259" key="1">
    <source>
        <dbReference type="Pfam" id="PF01256"/>
    </source>
</evidence>
<dbReference type="SUPFAM" id="SSF53613">
    <property type="entry name" value="Ribokinase-like"/>
    <property type="match status" value="1"/>
</dbReference>
<evidence type="ECO:0000313" key="3">
    <source>
        <dbReference type="Proteomes" id="UP001144372"/>
    </source>
</evidence>
<dbReference type="EMBL" id="BSDR01000001">
    <property type="protein sequence ID" value="GLI35248.1"/>
    <property type="molecule type" value="Genomic_DNA"/>
</dbReference>
<keyword evidence="2" id="KW-0418">Kinase</keyword>
<organism evidence="2 3">
    <name type="scientific">Desulforhabdus amnigena</name>
    <dbReference type="NCBI Taxonomy" id="40218"/>
    <lineage>
        <taxon>Bacteria</taxon>
        <taxon>Pseudomonadati</taxon>
        <taxon>Thermodesulfobacteriota</taxon>
        <taxon>Syntrophobacteria</taxon>
        <taxon>Syntrophobacterales</taxon>
        <taxon>Syntrophobacteraceae</taxon>
        <taxon>Desulforhabdus</taxon>
    </lineage>
</organism>
<proteinExistence type="predicted"/>
<sequence>MLVVVGTVPDPGIPILVGEVGTSEGQITVTDRSFPVNRGTPALLAAALQVSRTLGQPPPSACLVGDIGLGDGSRRLYRFLCENTEQMECDVIVFHYLQPDVDWHNRVLFALQEMARTPILIADAGFMYAAKMSGEAEAYDLFTPDIGELSFLADEKAPHPFYTRGFILHMEERVPEMIARAYRFQNAARCLLVKGNRDYVADREGIRAIIDSPSVATLEPIGGTGDTLTGIAAALIDSGMPLQDAAQMAAGINRLAGHYAKPTPATQVSEIIDHIPRALRELIHA</sequence>
<dbReference type="GO" id="GO:0016301">
    <property type="term" value="F:kinase activity"/>
    <property type="evidence" value="ECO:0007669"/>
    <property type="project" value="UniProtKB-KW"/>
</dbReference>
<dbReference type="Proteomes" id="UP001144372">
    <property type="component" value="Unassembled WGS sequence"/>
</dbReference>
<dbReference type="AlphaFoldDB" id="A0A9W6L829"/>
<dbReference type="InterPro" id="IPR029056">
    <property type="entry name" value="Ribokinase-like"/>
</dbReference>
<gene>
    <name evidence="2" type="ORF">DAMNIGENAA_26810</name>
</gene>
<dbReference type="Gene3D" id="3.40.1190.20">
    <property type="match status" value="1"/>
</dbReference>
<comment type="caution">
    <text evidence="2">The sequence shown here is derived from an EMBL/GenBank/DDBJ whole genome shotgun (WGS) entry which is preliminary data.</text>
</comment>
<name>A0A9W6L829_9BACT</name>
<reference evidence="2" key="1">
    <citation type="submission" date="2022-12" db="EMBL/GenBank/DDBJ databases">
        <title>Reference genome sequencing for broad-spectrum identification of bacterial and archaeal isolates by mass spectrometry.</title>
        <authorList>
            <person name="Sekiguchi Y."/>
            <person name="Tourlousse D.M."/>
        </authorList>
    </citation>
    <scope>NUCLEOTIDE SEQUENCE</scope>
    <source>
        <strain evidence="2">ASRB1</strain>
    </source>
</reference>
<keyword evidence="2" id="KW-0808">Transferase</keyword>